<dbReference type="EMBL" id="FNXT01001062">
    <property type="protein sequence ID" value="SZX71600.1"/>
    <property type="molecule type" value="Genomic_DNA"/>
</dbReference>
<keyword evidence="3" id="KW-0472">Membrane</keyword>
<proteinExistence type="predicted"/>
<reference evidence="4 5" key="1">
    <citation type="submission" date="2016-10" db="EMBL/GenBank/DDBJ databases">
        <authorList>
            <person name="Cai Z."/>
        </authorList>
    </citation>
    <scope>NUCLEOTIDE SEQUENCE [LARGE SCALE GENOMIC DNA]</scope>
</reference>
<feature type="transmembrane region" description="Helical" evidence="3">
    <location>
        <begin position="513"/>
        <end position="534"/>
    </location>
</feature>
<feature type="transmembrane region" description="Helical" evidence="3">
    <location>
        <begin position="586"/>
        <end position="610"/>
    </location>
</feature>
<dbReference type="Gene3D" id="2.60.120.230">
    <property type="match status" value="1"/>
</dbReference>
<protein>
    <recommendedName>
        <fullName evidence="6">TLC domain-containing protein</fullName>
    </recommendedName>
</protein>
<feature type="transmembrane region" description="Helical" evidence="3">
    <location>
        <begin position="555"/>
        <end position="574"/>
    </location>
</feature>
<feature type="region of interest" description="Disordered" evidence="2">
    <location>
        <begin position="700"/>
        <end position="796"/>
    </location>
</feature>
<evidence type="ECO:0000256" key="1">
    <source>
        <dbReference type="ARBA" id="ARBA00023157"/>
    </source>
</evidence>
<feature type="transmembrane region" description="Helical" evidence="3">
    <location>
        <begin position="425"/>
        <end position="447"/>
    </location>
</feature>
<keyword evidence="1" id="KW-1015">Disulfide bond</keyword>
<evidence type="ECO:0000313" key="4">
    <source>
        <dbReference type="EMBL" id="SZX71600.1"/>
    </source>
</evidence>
<sequence length="809" mass="87378">MQLPGSHDPELLYTRTQLLIQQQAGQTAAAQLYQVLLLDCDAQSWQLAGLQEEEHVCLANTAALRASCNQWLLRPPLAGEASSESCAPPSTAFGRYGDLTKRVLVLQAHWRINSNSTAAEPTALRLPDLQLRLGAEPAAAAADGHYTAAADAVQPALLGSFVGSGIYPPSSLSHGLQAFSVQPSELQAISSADLACTKRCTYLQLGRMQPRPVNVVGYSFVTFDRAVAVAVEVQRGWAGRSAGHVKLRQMQWKQTQAASGGLVQLLQPFKLYPGDIVRWRCSYDTSGVPPGSTLKGGYSSAAGSLQEQCTVALHYWPRVQGLRGCAAATMSDALRGQDMCSSEVEDLLSITAAEQKELPIRRMLNEHAFPAGEWMGGWKATHILVQMAGILACLWASHSMLSSCKWLGSWHRRFHQLAPGQQRNVSLYVTHLLLDTAALIFVCRPMIELWLGLSEPAAAVRTGSWGFTYIVSCYALELTWRRRIDTMLAVHHVGTIIIILLYAGEFLANTARVANTIIVLAAFALIEQPTYVALLLKRMLPPTNRAVVTAARIGYISWFALKALSIAIAVRLLHEDWHLMPTWMKVNFVLTWIVASLVQGWSGLIQYGIYKQILRSYRKAELQQQQALGKKPLLLYADPDGSSEDGYQGNMSPLLTPLGSDGSDDCIAAVDDEVLGADAQRYGKFAAKFAAAAGVVAKSREHGELQLSPTSSGSDGDGIGLQQQARPGVEAGHVLLRSSSRGSGSGRQAVAGDPLQQQGGKRSRSSSGGSSGCGSGSSSARRQAAPTLQRRTRSGMLNMMECGLNCQDD</sequence>
<dbReference type="SUPFAM" id="SSF49742">
    <property type="entry name" value="PHM/PNGase F"/>
    <property type="match status" value="1"/>
</dbReference>
<keyword evidence="3" id="KW-1133">Transmembrane helix</keyword>
<keyword evidence="5" id="KW-1185">Reference proteome</keyword>
<evidence type="ECO:0000256" key="3">
    <source>
        <dbReference type="SAM" id="Phobius"/>
    </source>
</evidence>
<feature type="transmembrane region" description="Helical" evidence="3">
    <location>
        <begin position="459"/>
        <end position="476"/>
    </location>
</feature>
<dbReference type="InterPro" id="IPR014784">
    <property type="entry name" value="Cu2_ascorb_mOase-like_C"/>
</dbReference>
<evidence type="ECO:0008006" key="6">
    <source>
        <dbReference type="Google" id="ProtNLM"/>
    </source>
</evidence>
<feature type="transmembrane region" description="Helical" evidence="3">
    <location>
        <begin position="488"/>
        <end position="507"/>
    </location>
</feature>
<feature type="compositionally biased region" description="Low complexity" evidence="2">
    <location>
        <begin position="756"/>
        <end position="768"/>
    </location>
</feature>
<dbReference type="Proteomes" id="UP000256970">
    <property type="component" value="Unassembled WGS sequence"/>
</dbReference>
<name>A0A383W315_TETOB</name>
<keyword evidence="3" id="KW-0812">Transmembrane</keyword>
<accession>A0A383W315</accession>
<dbReference type="AlphaFoldDB" id="A0A383W315"/>
<evidence type="ECO:0000256" key="2">
    <source>
        <dbReference type="SAM" id="MobiDB-lite"/>
    </source>
</evidence>
<gene>
    <name evidence="4" type="ORF">BQ4739_LOCUS11732</name>
</gene>
<organism evidence="4 5">
    <name type="scientific">Tetradesmus obliquus</name>
    <name type="common">Green alga</name>
    <name type="synonym">Acutodesmus obliquus</name>
    <dbReference type="NCBI Taxonomy" id="3088"/>
    <lineage>
        <taxon>Eukaryota</taxon>
        <taxon>Viridiplantae</taxon>
        <taxon>Chlorophyta</taxon>
        <taxon>core chlorophytes</taxon>
        <taxon>Chlorophyceae</taxon>
        <taxon>CS clade</taxon>
        <taxon>Sphaeropleales</taxon>
        <taxon>Scenedesmaceae</taxon>
        <taxon>Tetradesmus</taxon>
    </lineage>
</organism>
<dbReference type="InterPro" id="IPR008977">
    <property type="entry name" value="PHM/PNGase_F_dom_sf"/>
</dbReference>
<evidence type="ECO:0000313" key="5">
    <source>
        <dbReference type="Proteomes" id="UP000256970"/>
    </source>
</evidence>
<dbReference type="GO" id="GO:0016715">
    <property type="term" value="F:oxidoreductase activity, acting on paired donors, with incorporation or reduction of molecular oxygen, reduced ascorbate as one donor, and incorporation of one atom of oxygen"/>
    <property type="evidence" value="ECO:0007669"/>
    <property type="project" value="InterPro"/>
</dbReference>
<feature type="transmembrane region" description="Helical" evidence="3">
    <location>
        <begin position="383"/>
        <end position="404"/>
    </location>
</feature>